<dbReference type="NCBIfam" id="NF003828">
    <property type="entry name" value="PRK05416.1"/>
    <property type="match status" value="1"/>
</dbReference>
<evidence type="ECO:0000256" key="4">
    <source>
        <dbReference type="HAMAP-Rule" id="MF_00636"/>
    </source>
</evidence>
<gene>
    <name evidence="7" type="primary">rapZ</name>
    <name evidence="7" type="ORF">PH603_00280</name>
</gene>
<feature type="domain" description="RapZ-like N-terminal" evidence="5">
    <location>
        <begin position="9"/>
        <end position="161"/>
    </location>
</feature>
<organism evidence="7 8">
    <name type="scientific">Gimibacter soli</name>
    <dbReference type="NCBI Taxonomy" id="3024400"/>
    <lineage>
        <taxon>Bacteria</taxon>
        <taxon>Pseudomonadati</taxon>
        <taxon>Pseudomonadota</taxon>
        <taxon>Alphaproteobacteria</taxon>
        <taxon>Kordiimonadales</taxon>
        <taxon>Temperatibacteraceae</taxon>
        <taxon>Gimibacter</taxon>
    </lineage>
</organism>
<dbReference type="PANTHER" id="PTHR30448">
    <property type="entry name" value="RNASE ADAPTER PROTEIN RAPZ"/>
    <property type="match status" value="1"/>
</dbReference>
<sequence length="291" mass="31848">MTKAGGRRLVIVTGLSGAGKSIALNAFEDLGYEIVDNLPLTMIEQLMEEQASAGVSAPLAVGIDARTLHFSPDAFAALAARLRAKADVDLHVLFLDASDETLVRRFSETRRRHPLDADGRLPEAIERERALMAPVLEGVDSRLDTTVRKGSDTKKLIHERFTIGAAAQMVVSIMSFGFANGVPRDADLVFDVRFLRNPHYVPDLKPQTGRDPAVAAYVRADEGFDAFVAKVSDLLDFLLPRYRDEGKSYLTVAFGCTGGRHRSVMLAETFAARLELDGIVVQVHHRDTAFA</sequence>
<dbReference type="InterPro" id="IPR005337">
    <property type="entry name" value="RapZ-like"/>
</dbReference>
<dbReference type="InterPro" id="IPR053931">
    <property type="entry name" value="RapZ_C"/>
</dbReference>
<feature type="binding site" evidence="4">
    <location>
        <begin position="14"/>
        <end position="21"/>
    </location>
    <ligand>
        <name>ATP</name>
        <dbReference type="ChEBI" id="CHEBI:30616"/>
    </ligand>
</feature>
<keyword evidence="3 4" id="KW-0342">GTP-binding</keyword>
<evidence type="ECO:0000259" key="6">
    <source>
        <dbReference type="Pfam" id="PF22740"/>
    </source>
</evidence>
<dbReference type="Pfam" id="PF03668">
    <property type="entry name" value="RapZ-like_N"/>
    <property type="match status" value="1"/>
</dbReference>
<dbReference type="InterPro" id="IPR027417">
    <property type="entry name" value="P-loop_NTPase"/>
</dbReference>
<protein>
    <submittedName>
        <fullName evidence="7">RNase adapter RapZ</fullName>
    </submittedName>
</protein>
<accession>A0AAF0BHB7</accession>
<evidence type="ECO:0000313" key="8">
    <source>
        <dbReference type="Proteomes" id="UP001217500"/>
    </source>
</evidence>
<evidence type="ECO:0000256" key="2">
    <source>
        <dbReference type="ARBA" id="ARBA00022840"/>
    </source>
</evidence>
<keyword evidence="2 4" id="KW-0067">ATP-binding</keyword>
<dbReference type="Gene3D" id="3.40.50.300">
    <property type="entry name" value="P-loop containing nucleotide triphosphate hydrolases"/>
    <property type="match status" value="1"/>
</dbReference>
<name>A0AAF0BHB7_9PROT</name>
<dbReference type="AlphaFoldDB" id="A0AAF0BHB7"/>
<dbReference type="GO" id="GO:0005525">
    <property type="term" value="F:GTP binding"/>
    <property type="evidence" value="ECO:0007669"/>
    <property type="project" value="UniProtKB-UniRule"/>
</dbReference>
<dbReference type="HAMAP" id="MF_00636">
    <property type="entry name" value="RapZ_like"/>
    <property type="match status" value="1"/>
</dbReference>
<feature type="binding site" evidence="4">
    <location>
        <begin position="64"/>
        <end position="67"/>
    </location>
    <ligand>
        <name>GTP</name>
        <dbReference type="ChEBI" id="CHEBI:37565"/>
    </ligand>
</feature>
<evidence type="ECO:0000256" key="1">
    <source>
        <dbReference type="ARBA" id="ARBA00022741"/>
    </source>
</evidence>
<dbReference type="SUPFAM" id="SSF52540">
    <property type="entry name" value="P-loop containing nucleoside triphosphate hydrolases"/>
    <property type="match status" value="1"/>
</dbReference>
<dbReference type="Pfam" id="PF22740">
    <property type="entry name" value="PapZ_C"/>
    <property type="match status" value="1"/>
</dbReference>
<dbReference type="Proteomes" id="UP001217500">
    <property type="component" value="Chromosome"/>
</dbReference>
<feature type="domain" description="RapZ C-terminal" evidence="6">
    <location>
        <begin position="169"/>
        <end position="288"/>
    </location>
</feature>
<dbReference type="EMBL" id="CP116805">
    <property type="protein sequence ID" value="WCL54193.1"/>
    <property type="molecule type" value="Genomic_DNA"/>
</dbReference>
<dbReference type="InterPro" id="IPR053930">
    <property type="entry name" value="RapZ-like_N"/>
</dbReference>
<dbReference type="KEGG" id="gso:PH603_00280"/>
<evidence type="ECO:0000313" key="7">
    <source>
        <dbReference type="EMBL" id="WCL54193.1"/>
    </source>
</evidence>
<keyword evidence="8" id="KW-1185">Reference proteome</keyword>
<dbReference type="PIRSF" id="PIRSF005052">
    <property type="entry name" value="P-loopkin"/>
    <property type="match status" value="1"/>
</dbReference>
<evidence type="ECO:0000259" key="5">
    <source>
        <dbReference type="Pfam" id="PF03668"/>
    </source>
</evidence>
<keyword evidence="1 4" id="KW-0547">Nucleotide-binding</keyword>
<proteinExistence type="inferred from homology"/>
<reference evidence="7" key="1">
    <citation type="submission" date="2023-01" db="EMBL/GenBank/DDBJ databases">
        <title>The genome sequence of Kordiimonadaceae bacterium 6D33.</title>
        <authorList>
            <person name="Liu Y."/>
        </authorList>
    </citation>
    <scope>NUCLEOTIDE SEQUENCE</scope>
    <source>
        <strain evidence="7">6D33</strain>
    </source>
</reference>
<dbReference type="GO" id="GO:0005524">
    <property type="term" value="F:ATP binding"/>
    <property type="evidence" value="ECO:0007669"/>
    <property type="project" value="UniProtKB-UniRule"/>
</dbReference>
<evidence type="ECO:0000256" key="3">
    <source>
        <dbReference type="ARBA" id="ARBA00023134"/>
    </source>
</evidence>
<dbReference type="PANTHER" id="PTHR30448:SF0">
    <property type="entry name" value="RNASE ADAPTER PROTEIN RAPZ"/>
    <property type="match status" value="1"/>
</dbReference>
<dbReference type="RefSeq" id="WP_289503912.1">
    <property type="nucleotide sequence ID" value="NZ_CP116805.1"/>
</dbReference>